<dbReference type="InterPro" id="IPR002716">
    <property type="entry name" value="PIN_dom"/>
</dbReference>
<evidence type="ECO:0000313" key="8">
    <source>
        <dbReference type="EMBL" id="SDQ83312.1"/>
    </source>
</evidence>
<dbReference type="Gene3D" id="3.40.50.1010">
    <property type="entry name" value="5'-nuclease"/>
    <property type="match status" value="1"/>
</dbReference>
<dbReference type="InterPro" id="IPR022907">
    <property type="entry name" value="VapC_family"/>
</dbReference>
<name>A0A1H1E3G0_9ACTN</name>
<comment type="cofactor">
    <cofactor evidence="6">
        <name>Mg(2+)</name>
        <dbReference type="ChEBI" id="CHEBI:18420"/>
    </cofactor>
</comment>
<keyword evidence="1 6" id="KW-1277">Toxin-antitoxin system</keyword>
<dbReference type="Pfam" id="PF01850">
    <property type="entry name" value="PIN"/>
    <property type="match status" value="1"/>
</dbReference>
<comment type="similarity">
    <text evidence="6">Belongs to the PINc/VapC protein family.</text>
</comment>
<keyword evidence="4 6" id="KW-0378">Hydrolase</keyword>
<feature type="binding site" evidence="6">
    <location>
        <position position="8"/>
    </location>
    <ligand>
        <name>Mg(2+)</name>
        <dbReference type="ChEBI" id="CHEBI:18420"/>
    </ligand>
</feature>
<evidence type="ECO:0000256" key="1">
    <source>
        <dbReference type="ARBA" id="ARBA00022649"/>
    </source>
</evidence>
<reference evidence="9" key="1">
    <citation type="submission" date="2016-10" db="EMBL/GenBank/DDBJ databases">
        <authorList>
            <person name="Varghese N."/>
            <person name="Submissions S."/>
        </authorList>
    </citation>
    <scope>NUCLEOTIDE SEQUENCE [LARGE SCALE GENOMIC DNA]</scope>
    <source>
        <strain evidence="9">DSM 45459</strain>
    </source>
</reference>
<feature type="binding site" evidence="6">
    <location>
        <position position="107"/>
    </location>
    <ligand>
        <name>Mg(2+)</name>
        <dbReference type="ChEBI" id="CHEBI:18420"/>
    </ligand>
</feature>
<gene>
    <name evidence="6" type="primary">vapC</name>
    <name evidence="8" type="ORF">SAMN04489718_2360</name>
</gene>
<dbReference type="AlphaFoldDB" id="A0A1H1E3G0"/>
<keyword evidence="9" id="KW-1185">Reference proteome</keyword>
<proteinExistence type="inferred from homology"/>
<comment type="function">
    <text evidence="6">Toxic component of a toxin-antitoxin (TA) system. An RNase.</text>
</comment>
<dbReference type="GO" id="GO:0000287">
    <property type="term" value="F:magnesium ion binding"/>
    <property type="evidence" value="ECO:0007669"/>
    <property type="project" value="UniProtKB-UniRule"/>
</dbReference>
<dbReference type="SUPFAM" id="SSF88723">
    <property type="entry name" value="PIN domain-like"/>
    <property type="match status" value="1"/>
</dbReference>
<keyword evidence="5 6" id="KW-0460">Magnesium</keyword>
<dbReference type="GO" id="GO:0004540">
    <property type="term" value="F:RNA nuclease activity"/>
    <property type="evidence" value="ECO:0007669"/>
    <property type="project" value="InterPro"/>
</dbReference>
<evidence type="ECO:0000256" key="3">
    <source>
        <dbReference type="ARBA" id="ARBA00022723"/>
    </source>
</evidence>
<protein>
    <recommendedName>
        <fullName evidence="6">Ribonuclease VapC</fullName>
        <shortName evidence="6">RNase VapC</shortName>
        <ecNumber evidence="6">3.1.-.-</ecNumber>
    </recommendedName>
    <alternativeName>
        <fullName evidence="6">Toxin VapC</fullName>
    </alternativeName>
</protein>
<sequence length="148" mass="15988">MVTLLYADTSALVSAYFADEDAHTEYRGLLLEGESPVVTSELTRIEFASAVSAAQRGDRAATITRVLDRFDRDCGNEGPIAVLRMDPGVIVPRARELVLSHPMRTLDAMHLGAALEQAAPLAAGDDLVMVTRDDRQAAAARERGLPVR</sequence>
<evidence type="ECO:0000313" key="9">
    <source>
        <dbReference type="Proteomes" id="UP000199301"/>
    </source>
</evidence>
<evidence type="ECO:0000256" key="4">
    <source>
        <dbReference type="ARBA" id="ARBA00022801"/>
    </source>
</evidence>
<accession>A0A1H1E3G0</accession>
<dbReference type="CDD" id="cd09874">
    <property type="entry name" value="PIN_MT3492-like"/>
    <property type="match status" value="1"/>
</dbReference>
<evidence type="ECO:0000256" key="2">
    <source>
        <dbReference type="ARBA" id="ARBA00022722"/>
    </source>
</evidence>
<evidence type="ECO:0000259" key="7">
    <source>
        <dbReference type="Pfam" id="PF01850"/>
    </source>
</evidence>
<dbReference type="OrthoDB" id="5186703at2"/>
<dbReference type="EC" id="3.1.-.-" evidence="6"/>
<organism evidence="8 9">
    <name type="scientific">Actinopolyspora saharensis</name>
    <dbReference type="NCBI Taxonomy" id="995062"/>
    <lineage>
        <taxon>Bacteria</taxon>
        <taxon>Bacillati</taxon>
        <taxon>Actinomycetota</taxon>
        <taxon>Actinomycetes</taxon>
        <taxon>Actinopolysporales</taxon>
        <taxon>Actinopolysporaceae</taxon>
        <taxon>Actinopolyspora</taxon>
    </lineage>
</organism>
<dbReference type="Proteomes" id="UP000199301">
    <property type="component" value="Unassembled WGS sequence"/>
</dbReference>
<keyword evidence="3 6" id="KW-0479">Metal-binding</keyword>
<dbReference type="STRING" id="995062.SAMN04489718_2360"/>
<evidence type="ECO:0000256" key="5">
    <source>
        <dbReference type="ARBA" id="ARBA00022842"/>
    </source>
</evidence>
<evidence type="ECO:0000256" key="6">
    <source>
        <dbReference type="HAMAP-Rule" id="MF_00265"/>
    </source>
</evidence>
<dbReference type="HAMAP" id="MF_00265">
    <property type="entry name" value="VapC_Nob1"/>
    <property type="match status" value="1"/>
</dbReference>
<dbReference type="GO" id="GO:0090729">
    <property type="term" value="F:toxin activity"/>
    <property type="evidence" value="ECO:0007669"/>
    <property type="project" value="UniProtKB-KW"/>
</dbReference>
<dbReference type="InterPro" id="IPR029060">
    <property type="entry name" value="PIN-like_dom_sf"/>
</dbReference>
<keyword evidence="6" id="KW-0800">Toxin</keyword>
<keyword evidence="2 6" id="KW-0540">Nuclease</keyword>
<dbReference type="EMBL" id="FNKO01000002">
    <property type="protein sequence ID" value="SDQ83312.1"/>
    <property type="molecule type" value="Genomic_DNA"/>
</dbReference>
<feature type="domain" description="PIN" evidence="7">
    <location>
        <begin position="6"/>
        <end position="140"/>
    </location>
</feature>
<dbReference type="GO" id="GO:0016787">
    <property type="term" value="F:hydrolase activity"/>
    <property type="evidence" value="ECO:0007669"/>
    <property type="project" value="UniProtKB-KW"/>
</dbReference>